<proteinExistence type="predicted"/>
<protein>
    <submittedName>
        <fullName evidence="1">Uncharacterized protein</fullName>
    </submittedName>
</protein>
<organism evidence="1 2">
    <name type="scientific">Phormidesmis priestleyi Ana</name>
    <dbReference type="NCBI Taxonomy" id="1666911"/>
    <lineage>
        <taxon>Bacteria</taxon>
        <taxon>Bacillati</taxon>
        <taxon>Cyanobacteriota</taxon>
        <taxon>Cyanophyceae</taxon>
        <taxon>Leptolyngbyales</taxon>
        <taxon>Leptolyngbyaceae</taxon>
        <taxon>Phormidesmis</taxon>
    </lineage>
</organism>
<dbReference type="Proteomes" id="UP000050465">
    <property type="component" value="Unassembled WGS sequence"/>
</dbReference>
<evidence type="ECO:0000313" key="2">
    <source>
        <dbReference type="Proteomes" id="UP000050465"/>
    </source>
</evidence>
<reference evidence="1 2" key="1">
    <citation type="submission" date="2015-09" db="EMBL/GenBank/DDBJ databases">
        <title>Identification and resolution of microdiversity through metagenomic sequencing of parallel consortia.</title>
        <authorList>
            <person name="Nelson W.C."/>
            <person name="Romine M.F."/>
            <person name="Lindemann S.R."/>
        </authorList>
    </citation>
    <scope>NUCLEOTIDE SEQUENCE [LARGE SCALE GENOMIC DNA]</scope>
    <source>
        <strain evidence="1">Ana</strain>
    </source>
</reference>
<evidence type="ECO:0000313" key="1">
    <source>
        <dbReference type="EMBL" id="KPQ34519.1"/>
    </source>
</evidence>
<comment type="caution">
    <text evidence="1">The sequence shown here is derived from an EMBL/GenBank/DDBJ whole genome shotgun (WGS) entry which is preliminary data.</text>
</comment>
<accession>A0A0P7ZIQ7</accession>
<name>A0A0P7ZIQ7_9CYAN</name>
<sequence>MIRLTYGDQQQFRFRHSDINILGAVDPVNNVELIKRSEYCLNGSEPVHFYIEPKVEKKGPGKYPYGCYTPACHRLRDRPGHFNLEISVNHPKLMKGWNTVSIEVEYGDQALEHKSVEFHWNPHPIPLPLSLTDLSTESSIQAIGQAINGAFEIDAERNVIRSRSPVGSDVLFLIGSPHQSQEATYDVRFTGRKVFMGVSDFFTAHVEQSPDLGIKPGYCTSGLATINAQGNAQVWIAWGDNLIDNEQEWVVKTAENTAWIDIELHRLYSVRHQTIIGNGINGSRFKIWPKDKPEPKAWLCEEHNKGLDPKFPRNQQASFGLFQYFGSPTEWSNIVVKALEIDPRSIKLRRTKKNYAKRLLTKLAAYRKQYLKLLKNY</sequence>
<gene>
    <name evidence="1" type="ORF">HLUCCA11_14565</name>
</gene>
<dbReference type="AlphaFoldDB" id="A0A0P7ZIQ7"/>
<dbReference type="EMBL" id="LJZR01000019">
    <property type="protein sequence ID" value="KPQ34519.1"/>
    <property type="molecule type" value="Genomic_DNA"/>
</dbReference>